<feature type="compositionally biased region" description="Polar residues" evidence="9">
    <location>
        <begin position="800"/>
        <end position="812"/>
    </location>
</feature>
<feature type="region of interest" description="Disordered" evidence="9">
    <location>
        <begin position="682"/>
        <end position="776"/>
    </location>
</feature>
<proteinExistence type="inferred from homology"/>
<name>A0A5E4D6A1_MARMO</name>
<evidence type="ECO:0000256" key="4">
    <source>
        <dbReference type="ARBA" id="ARBA00022871"/>
    </source>
</evidence>
<dbReference type="InterPro" id="IPR039509">
    <property type="entry name" value="SPATA31"/>
</dbReference>
<gene>
    <name evidence="11" type="ORF">MONAX_5E011096</name>
</gene>
<keyword evidence="4" id="KW-0744">Spermatogenesis</keyword>
<sequence length="812" mass="89829">MPGQPLGPSYSSLQLVPSVPRSHLRKFHENVTFLQLSHEDAPGEVFKPGPAGAHQPPLQNVEHSSSTSTSLLTSLLPLTKHPLPLASSLSDEARDHQPGLNRVPLGPIPQGSLSGSSYWASLVTAVSGLDCIRYCILFFSWWWTTTKALFFSTWTHARSQKDIHLSHHPRDSTLWGDPTHQQVEVGGLSFINPDVQKLLEMLISKRAELKVWKENTKDGSTFKPMSPDHCLPSLGKMLKSLGGKRDTTAHPFWSTKGKPEQLPDSQHVSYHQAPGDSLEHKRSQLFWGPPSLHSESLVATARVPKRSSAARCKDVTFNKVSDSSPVPSLAEEPPRLSQDQPLPSYVAQSQFLTQTLPPSEAQAQNHTHLTSFPPNLPPSSPPQKRTQRTICPTSQEEVWPFSAAENQHVERHLQKQHKRREDLPSSLQKSQEANSQSALNHRQHSHPSLTPKSTSILPRDSNSTKLQERPEKHSLGRFTTDAHQHGPPCRLQASQDLTQPRGKFPRKCSGCQAKDKHGPFLAARPPELACESSKGVQKVRSRCSERFLKGPEQDLERHPQDLPWNSRGTSVKVLENEKEDSGSKKLLEKILQDHLSRKLVQINEGIIPVYVRGSWLASNYAFPKYSTNKNSINLASSKDQLSRVNTSQNLSFLDPGTHLMLETDIMRSRVRHRWSPHLQTLDPLSQDFDEKPASPVSQPDLPLVPRDSADDSTAQAARFPEGLPWKGPGEKATKKKAVPTLQSPLPEPSPAEMQKAWRGTPLGGSHEPSVVPPATQGDPCLLNLTLTVSQAAPSPAGLSQEWQEAASSPVQA</sequence>
<feature type="region of interest" description="Disordered" evidence="9">
    <location>
        <begin position="245"/>
        <end position="275"/>
    </location>
</feature>
<evidence type="ECO:0000256" key="3">
    <source>
        <dbReference type="ARBA" id="ARBA00022782"/>
    </source>
</evidence>
<keyword evidence="5" id="KW-1133">Transmembrane helix</keyword>
<feature type="compositionally biased region" description="Basic and acidic residues" evidence="9">
    <location>
        <begin position="466"/>
        <end position="484"/>
    </location>
</feature>
<protein>
    <recommendedName>
        <fullName evidence="10">SPATA31 domain-containing protein</fullName>
    </recommendedName>
</protein>
<dbReference type="PANTHER" id="PTHR21859:SF55">
    <property type="entry name" value="SPERMATOGENESIS-ASSOCIATED PROTEIN 31A1-RELATED"/>
    <property type="match status" value="1"/>
</dbReference>
<dbReference type="GO" id="GO:0007283">
    <property type="term" value="P:spermatogenesis"/>
    <property type="evidence" value="ECO:0007669"/>
    <property type="project" value="UniProtKB-KW"/>
</dbReference>
<evidence type="ECO:0000256" key="1">
    <source>
        <dbReference type="ARBA" id="ARBA00004167"/>
    </source>
</evidence>
<comment type="subcellular location">
    <subcellularLocation>
        <location evidence="1">Membrane</location>
        <topology evidence="1">Single-pass membrane protein</topology>
    </subcellularLocation>
</comment>
<feature type="region of interest" description="Disordered" evidence="9">
    <location>
        <begin position="42"/>
        <end position="64"/>
    </location>
</feature>
<feature type="compositionally biased region" description="Polar residues" evidence="9">
    <location>
        <begin position="359"/>
        <end position="370"/>
    </location>
</feature>
<keyword evidence="6" id="KW-0472">Membrane</keyword>
<feature type="compositionally biased region" description="Basic and acidic residues" evidence="9">
    <location>
        <begin position="409"/>
        <end position="423"/>
    </location>
</feature>
<feature type="region of interest" description="Disordered" evidence="9">
    <location>
        <begin position="792"/>
        <end position="812"/>
    </location>
</feature>
<evidence type="ECO:0000313" key="12">
    <source>
        <dbReference type="Proteomes" id="UP000335636"/>
    </source>
</evidence>
<feature type="region of interest" description="Disordered" evidence="9">
    <location>
        <begin position="359"/>
        <end position="390"/>
    </location>
</feature>
<evidence type="ECO:0000256" key="9">
    <source>
        <dbReference type="SAM" id="MobiDB-lite"/>
    </source>
</evidence>
<dbReference type="Pfam" id="PF14650">
    <property type="entry name" value="FAM75"/>
    <property type="match status" value="1"/>
</dbReference>
<accession>A0A5E4D6A1</accession>
<feature type="region of interest" description="Disordered" evidence="9">
    <location>
        <begin position="409"/>
        <end position="503"/>
    </location>
</feature>
<keyword evidence="3" id="KW-0221">Differentiation</keyword>
<dbReference type="Proteomes" id="UP000335636">
    <property type="component" value="Unassembled WGS sequence"/>
</dbReference>
<keyword evidence="12" id="KW-1185">Reference proteome</keyword>
<comment type="caution">
    <text evidence="11">The sequence shown here is derived from an EMBL/GenBank/DDBJ whole genome shotgun (WGS) entry which is preliminary data.</text>
</comment>
<evidence type="ECO:0000256" key="8">
    <source>
        <dbReference type="ARBA" id="ARBA00037695"/>
    </source>
</evidence>
<evidence type="ECO:0000313" key="11">
    <source>
        <dbReference type="EMBL" id="VTJ89548.1"/>
    </source>
</evidence>
<dbReference type="EMBL" id="CABDUW010003629">
    <property type="protein sequence ID" value="VTJ89548.1"/>
    <property type="molecule type" value="Genomic_DNA"/>
</dbReference>
<feature type="domain" description="SPATA31" evidence="10">
    <location>
        <begin position="266"/>
        <end position="615"/>
    </location>
</feature>
<evidence type="ECO:0000256" key="6">
    <source>
        <dbReference type="ARBA" id="ARBA00023136"/>
    </source>
</evidence>
<keyword evidence="2" id="KW-0812">Transmembrane</keyword>
<comment type="function">
    <text evidence="8">May play a role in spermatogenesis.</text>
</comment>
<feature type="compositionally biased region" description="Polar residues" evidence="9">
    <location>
        <begin position="425"/>
        <end position="465"/>
    </location>
</feature>
<dbReference type="GO" id="GO:0016020">
    <property type="term" value="C:membrane"/>
    <property type="evidence" value="ECO:0007669"/>
    <property type="project" value="UniProtKB-SubCell"/>
</dbReference>
<organism evidence="11 12">
    <name type="scientific">Marmota monax</name>
    <name type="common">Woodchuck</name>
    <dbReference type="NCBI Taxonomy" id="9995"/>
    <lineage>
        <taxon>Eukaryota</taxon>
        <taxon>Metazoa</taxon>
        <taxon>Chordata</taxon>
        <taxon>Craniata</taxon>
        <taxon>Vertebrata</taxon>
        <taxon>Euteleostomi</taxon>
        <taxon>Mammalia</taxon>
        <taxon>Eutheria</taxon>
        <taxon>Euarchontoglires</taxon>
        <taxon>Glires</taxon>
        <taxon>Rodentia</taxon>
        <taxon>Sciuromorpha</taxon>
        <taxon>Sciuridae</taxon>
        <taxon>Xerinae</taxon>
        <taxon>Marmotini</taxon>
        <taxon>Marmota</taxon>
    </lineage>
</organism>
<evidence type="ECO:0000256" key="2">
    <source>
        <dbReference type="ARBA" id="ARBA00022692"/>
    </source>
</evidence>
<dbReference type="GO" id="GO:0030154">
    <property type="term" value="P:cell differentiation"/>
    <property type="evidence" value="ECO:0007669"/>
    <property type="project" value="UniProtKB-KW"/>
</dbReference>
<feature type="region of interest" description="Disordered" evidence="9">
    <location>
        <begin position="319"/>
        <end position="341"/>
    </location>
</feature>
<reference evidence="11" key="1">
    <citation type="submission" date="2019-04" db="EMBL/GenBank/DDBJ databases">
        <authorList>
            <person name="Alioto T."/>
            <person name="Alioto T."/>
        </authorList>
    </citation>
    <scope>NUCLEOTIDE SEQUENCE [LARGE SCALE GENOMIC DNA]</scope>
</reference>
<dbReference type="PANTHER" id="PTHR21859">
    <property type="entry name" value="ACROSOME-SPECIFIC PROTEIN"/>
    <property type="match status" value="1"/>
</dbReference>
<dbReference type="AlphaFoldDB" id="A0A5E4D6A1"/>
<evidence type="ECO:0000256" key="5">
    <source>
        <dbReference type="ARBA" id="ARBA00022989"/>
    </source>
</evidence>
<evidence type="ECO:0000259" key="10">
    <source>
        <dbReference type="Pfam" id="PF14650"/>
    </source>
</evidence>
<comment type="similarity">
    <text evidence="7">Belongs to the SPATA31 family.</text>
</comment>
<evidence type="ECO:0000256" key="7">
    <source>
        <dbReference type="ARBA" id="ARBA00035009"/>
    </source>
</evidence>